<evidence type="ECO:0000256" key="3">
    <source>
        <dbReference type="ARBA" id="ARBA00022705"/>
    </source>
</evidence>
<dbReference type="InterPro" id="IPR008766">
    <property type="entry name" value="Replication_gene_A-like"/>
</dbReference>
<evidence type="ECO:0000256" key="2">
    <source>
        <dbReference type="ARBA" id="ARBA00009260"/>
    </source>
</evidence>
<comment type="similarity">
    <text evidence="2">Belongs to the phage GPA family.</text>
</comment>
<evidence type="ECO:0000313" key="9">
    <source>
        <dbReference type="Proteomes" id="UP000627715"/>
    </source>
</evidence>
<feature type="domain" description="Replication gene A protein-like" evidence="7">
    <location>
        <begin position="121"/>
        <end position="367"/>
    </location>
</feature>
<comment type="function">
    <text evidence="1">Possible endonuclease which induces a single-strand cut and initiates DNA replication.</text>
</comment>
<name>A0A916QLU1_9GAMM</name>
<evidence type="ECO:0000313" key="8">
    <source>
        <dbReference type="EMBL" id="GFZ84062.1"/>
    </source>
</evidence>
<evidence type="ECO:0000256" key="4">
    <source>
        <dbReference type="ARBA" id="ARBA00022722"/>
    </source>
</evidence>
<dbReference type="AlphaFoldDB" id="A0A916QLU1"/>
<accession>A0A916QLU1</accession>
<dbReference type="GO" id="GO:0004519">
    <property type="term" value="F:endonuclease activity"/>
    <property type="evidence" value="ECO:0007669"/>
    <property type="project" value="UniProtKB-KW"/>
</dbReference>
<dbReference type="EMBL" id="BMIY01000015">
    <property type="protein sequence ID" value="GFZ84062.1"/>
    <property type="molecule type" value="Genomic_DNA"/>
</dbReference>
<evidence type="ECO:0000256" key="1">
    <source>
        <dbReference type="ARBA" id="ARBA00003293"/>
    </source>
</evidence>
<gene>
    <name evidence="8" type="ORF">GCM10011403_29490</name>
</gene>
<protein>
    <recommendedName>
        <fullName evidence="7">Replication gene A protein-like domain-containing protein</fullName>
    </recommendedName>
</protein>
<keyword evidence="5" id="KW-0255">Endonuclease</keyword>
<dbReference type="GO" id="GO:0006260">
    <property type="term" value="P:DNA replication"/>
    <property type="evidence" value="ECO:0007669"/>
    <property type="project" value="UniProtKB-KW"/>
</dbReference>
<proteinExistence type="inferred from homology"/>
<keyword evidence="4" id="KW-0540">Nuclease</keyword>
<sequence>MANKNFTAGINHPDNIAFRKKHIARHVELGRTLERGYMKIAKRVGYVEANRALNAASQRLQRGDLKLSWDDDQIVGWCKRRANECSRLAGIHDEQTAVAKITKILEGYGLEFPETNDLFGLAPGIARTECQKWWRRQVRRIQAREVDELARSWRLVHNKGEIYCSDDTLKRRTKQKARNKKLLQRLEAENDIGQTYTLDELAALGISNPEIKRAELMTRMRGFEELAQSTGKVGEFYTITCPSKYHSTLDRGIPNEKWNKSTVREAHEYLTDMWGRIRACLHRRNIEVFGFRVAEPHHDGCPHWHLLLFCDYSDIGTIRSIFTRYALQEDGEEPGAKRNRFKAVSIDPAKGSAAGYIAKYVAKNVDGFKLHDDLYGHDAKLSAARIDAWASCHGIRQFQQIGGPSVTVWRELRRLQGEEDGIIEECRQAADSANWCAFCLLMGSGRGQALQIVRVNQLDTDTGELCIATEKTVKQYENRYGEPVTGRIVGLIGQGCAAVTRLWDWTVRQIDHITSHVRSKPKPGFNLYQVGFGIGAA</sequence>
<evidence type="ECO:0000256" key="6">
    <source>
        <dbReference type="ARBA" id="ARBA00022801"/>
    </source>
</evidence>
<reference evidence="8" key="1">
    <citation type="journal article" date="2014" name="Int. J. Syst. Evol. Microbiol.">
        <title>Complete genome sequence of Corynebacterium casei LMG S-19264T (=DSM 44701T), isolated from a smear-ripened cheese.</title>
        <authorList>
            <consortium name="US DOE Joint Genome Institute (JGI-PGF)"/>
            <person name="Walter F."/>
            <person name="Albersmeier A."/>
            <person name="Kalinowski J."/>
            <person name="Ruckert C."/>
        </authorList>
    </citation>
    <scope>NUCLEOTIDE SEQUENCE</scope>
    <source>
        <strain evidence="8">CGMCC 1.15425</strain>
    </source>
</reference>
<dbReference type="GO" id="GO:0016787">
    <property type="term" value="F:hydrolase activity"/>
    <property type="evidence" value="ECO:0007669"/>
    <property type="project" value="UniProtKB-KW"/>
</dbReference>
<keyword evidence="3" id="KW-0235">DNA replication</keyword>
<evidence type="ECO:0000256" key="5">
    <source>
        <dbReference type="ARBA" id="ARBA00022759"/>
    </source>
</evidence>
<reference evidence="8" key="2">
    <citation type="submission" date="2020-09" db="EMBL/GenBank/DDBJ databases">
        <authorList>
            <person name="Sun Q."/>
            <person name="Zhou Y."/>
        </authorList>
    </citation>
    <scope>NUCLEOTIDE SEQUENCE</scope>
    <source>
        <strain evidence="8">CGMCC 1.15425</strain>
    </source>
</reference>
<keyword evidence="6" id="KW-0378">Hydrolase</keyword>
<dbReference type="Pfam" id="PF05840">
    <property type="entry name" value="Phage_GPA"/>
    <property type="match status" value="1"/>
</dbReference>
<comment type="caution">
    <text evidence="8">The sequence shown here is derived from an EMBL/GenBank/DDBJ whole genome shotgun (WGS) entry which is preliminary data.</text>
</comment>
<evidence type="ECO:0000259" key="7">
    <source>
        <dbReference type="Pfam" id="PF05840"/>
    </source>
</evidence>
<organism evidence="8 9">
    <name type="scientific">Pseudohongiella nitratireducens</name>
    <dbReference type="NCBI Taxonomy" id="1768907"/>
    <lineage>
        <taxon>Bacteria</taxon>
        <taxon>Pseudomonadati</taxon>
        <taxon>Pseudomonadota</taxon>
        <taxon>Gammaproteobacteria</taxon>
        <taxon>Pseudomonadales</taxon>
        <taxon>Pseudohongiellaceae</taxon>
        <taxon>Pseudohongiella</taxon>
    </lineage>
</organism>
<keyword evidence="9" id="KW-1185">Reference proteome</keyword>
<dbReference type="Proteomes" id="UP000627715">
    <property type="component" value="Unassembled WGS sequence"/>
</dbReference>